<dbReference type="InterPro" id="IPR023064">
    <property type="entry name" value="D-ribose_pyranase"/>
</dbReference>
<dbReference type="InterPro" id="IPR007721">
    <property type="entry name" value="RbsD_FucU"/>
</dbReference>
<keyword evidence="8" id="KW-1185">Reference proteome</keyword>
<evidence type="ECO:0000256" key="5">
    <source>
        <dbReference type="ARBA" id="ARBA00023277"/>
    </source>
</evidence>
<dbReference type="GO" id="GO:0016872">
    <property type="term" value="F:intramolecular lyase activity"/>
    <property type="evidence" value="ECO:0007669"/>
    <property type="project" value="UniProtKB-UniRule"/>
</dbReference>
<evidence type="ECO:0000313" key="7">
    <source>
        <dbReference type="EMBL" id="SNB60787.1"/>
    </source>
</evidence>
<dbReference type="GO" id="GO:0048029">
    <property type="term" value="F:monosaccharide binding"/>
    <property type="evidence" value="ECO:0007669"/>
    <property type="project" value="InterPro"/>
</dbReference>
<dbReference type="RefSeq" id="WP_088570417.1">
    <property type="nucleotide sequence ID" value="NZ_FYEK01000012.1"/>
</dbReference>
<dbReference type="Pfam" id="PF05025">
    <property type="entry name" value="RbsD_FucU"/>
    <property type="match status" value="1"/>
</dbReference>
<evidence type="ECO:0000256" key="6">
    <source>
        <dbReference type="HAMAP-Rule" id="MF_01661"/>
    </source>
</evidence>
<comment type="catalytic activity">
    <reaction evidence="1 6">
        <text>beta-D-ribopyranose = beta-D-ribofuranose</text>
        <dbReference type="Rhea" id="RHEA:25432"/>
        <dbReference type="ChEBI" id="CHEBI:27476"/>
        <dbReference type="ChEBI" id="CHEBI:47002"/>
        <dbReference type="EC" id="5.4.99.62"/>
    </reaction>
</comment>
<organism evidence="7 8">
    <name type="scientific">Thermoflexus hugenholtzii JAD2</name>
    <dbReference type="NCBI Taxonomy" id="877466"/>
    <lineage>
        <taxon>Bacteria</taxon>
        <taxon>Bacillati</taxon>
        <taxon>Chloroflexota</taxon>
        <taxon>Thermoflexia</taxon>
        <taxon>Thermoflexales</taxon>
        <taxon>Thermoflexaceae</taxon>
        <taxon>Thermoflexus</taxon>
    </lineage>
</organism>
<feature type="binding site" evidence="6">
    <location>
        <position position="98"/>
    </location>
    <ligand>
        <name>substrate</name>
    </ligand>
</feature>
<dbReference type="NCBIfam" id="NF008761">
    <property type="entry name" value="PRK11797.1"/>
    <property type="match status" value="1"/>
</dbReference>
<sequence>MKKRGLLNAPLSQVIAEMGHGDLLVIADAGLPIPLTVARIDLAVRPGLPPFLEVLDAVLEELHVEKAIVAMEMRERSPQLYEAVRDRLRAVEIEPVPHETFKAMTSRARAVVRTGECTPYANVILVSGVIF</sequence>
<protein>
    <recommendedName>
        <fullName evidence="2 6">D-ribose pyranase</fullName>
        <ecNumber evidence="2 6">5.4.99.62</ecNumber>
    </recommendedName>
</protein>
<comment type="similarity">
    <text evidence="6">Belongs to the RbsD / FucU family. RbsD subfamily.</text>
</comment>
<evidence type="ECO:0000256" key="3">
    <source>
        <dbReference type="ARBA" id="ARBA00022490"/>
    </source>
</evidence>
<dbReference type="HAMAP" id="MF_01661">
    <property type="entry name" value="D_rib_pyranase"/>
    <property type="match status" value="1"/>
</dbReference>
<dbReference type="PANTHER" id="PTHR37831:SF1">
    <property type="entry name" value="D-RIBOSE PYRANASE"/>
    <property type="match status" value="1"/>
</dbReference>
<dbReference type="InParanoid" id="A0A212QN42"/>
<evidence type="ECO:0000256" key="4">
    <source>
        <dbReference type="ARBA" id="ARBA00023235"/>
    </source>
</evidence>
<comment type="subunit">
    <text evidence="6">Homodecamer.</text>
</comment>
<dbReference type="AlphaFoldDB" id="A0A212QN42"/>
<keyword evidence="5 6" id="KW-0119">Carbohydrate metabolism</keyword>
<dbReference type="InterPro" id="IPR023750">
    <property type="entry name" value="RbsD-like_sf"/>
</dbReference>
<feature type="active site" description="Proton donor" evidence="6">
    <location>
        <position position="20"/>
    </location>
</feature>
<name>A0A212QN42_9CHLR</name>
<dbReference type="PANTHER" id="PTHR37831">
    <property type="entry name" value="D-RIBOSE PYRANASE"/>
    <property type="match status" value="1"/>
</dbReference>
<feature type="binding site" evidence="6">
    <location>
        <position position="28"/>
    </location>
    <ligand>
        <name>substrate</name>
    </ligand>
</feature>
<feature type="binding site" evidence="6">
    <location>
        <begin position="120"/>
        <end position="122"/>
    </location>
    <ligand>
        <name>substrate</name>
    </ligand>
</feature>
<dbReference type="SUPFAM" id="SSF102546">
    <property type="entry name" value="RbsD-like"/>
    <property type="match status" value="1"/>
</dbReference>
<comment type="subcellular location">
    <subcellularLocation>
        <location evidence="6">Cytoplasm</location>
    </subcellularLocation>
</comment>
<dbReference type="EC" id="5.4.99.62" evidence="2 6"/>
<dbReference type="EMBL" id="FYEK01000012">
    <property type="protein sequence ID" value="SNB60787.1"/>
    <property type="molecule type" value="Genomic_DNA"/>
</dbReference>
<dbReference type="GO" id="GO:0019303">
    <property type="term" value="P:D-ribose catabolic process"/>
    <property type="evidence" value="ECO:0007669"/>
    <property type="project" value="UniProtKB-UniRule"/>
</dbReference>
<gene>
    <name evidence="6" type="primary">rbsD</name>
    <name evidence="7" type="ORF">SAMN02746019_00026080</name>
</gene>
<evidence type="ECO:0000256" key="1">
    <source>
        <dbReference type="ARBA" id="ARBA00000223"/>
    </source>
</evidence>
<dbReference type="GO" id="GO:0062193">
    <property type="term" value="F:D-ribose pyranase activity"/>
    <property type="evidence" value="ECO:0007669"/>
    <property type="project" value="UniProtKB-EC"/>
</dbReference>
<evidence type="ECO:0000313" key="8">
    <source>
        <dbReference type="Proteomes" id="UP000197025"/>
    </source>
</evidence>
<keyword evidence="3 6" id="KW-0963">Cytoplasm</keyword>
<dbReference type="UniPathway" id="UPA00916">
    <property type="reaction ID" value="UER00888"/>
</dbReference>
<comment type="pathway">
    <text evidence="6">Carbohydrate metabolism; D-ribose degradation; D-ribose 5-phosphate from beta-D-ribopyranose: step 1/2.</text>
</comment>
<evidence type="ECO:0000256" key="2">
    <source>
        <dbReference type="ARBA" id="ARBA00012862"/>
    </source>
</evidence>
<dbReference type="OrthoDB" id="9805009at2"/>
<dbReference type="GO" id="GO:0005829">
    <property type="term" value="C:cytosol"/>
    <property type="evidence" value="ECO:0007669"/>
    <property type="project" value="TreeGrafter"/>
</dbReference>
<reference evidence="8" key="1">
    <citation type="submission" date="2017-06" db="EMBL/GenBank/DDBJ databases">
        <authorList>
            <person name="Varghese N."/>
            <person name="Submissions S."/>
        </authorList>
    </citation>
    <scope>NUCLEOTIDE SEQUENCE [LARGE SCALE GENOMIC DNA]</scope>
    <source>
        <strain evidence="8">JAD2</strain>
    </source>
</reference>
<dbReference type="Gene3D" id="3.40.1650.10">
    <property type="entry name" value="RbsD-like domain"/>
    <property type="match status" value="1"/>
</dbReference>
<dbReference type="FunCoup" id="A0A212QN42">
    <property type="interactions" value="90"/>
</dbReference>
<proteinExistence type="inferred from homology"/>
<comment type="function">
    <text evidence="6">Catalyzes the interconversion of beta-pyran and beta-furan forms of D-ribose.</text>
</comment>
<dbReference type="Proteomes" id="UP000197025">
    <property type="component" value="Unassembled WGS sequence"/>
</dbReference>
<keyword evidence="4 6" id="KW-0413">Isomerase</keyword>
<accession>A0A212QN42</accession>